<dbReference type="PANTHER" id="PTHR24421:SF10">
    <property type="entry name" value="NITRATE_NITRITE SENSOR PROTEIN NARQ"/>
    <property type="match status" value="1"/>
</dbReference>
<dbReference type="CDD" id="cd16917">
    <property type="entry name" value="HATPase_UhpB-NarQ-NarX-like"/>
    <property type="match status" value="1"/>
</dbReference>
<evidence type="ECO:0000256" key="13">
    <source>
        <dbReference type="ARBA" id="ARBA00022840"/>
    </source>
</evidence>
<evidence type="ECO:0000256" key="2">
    <source>
        <dbReference type="ARBA" id="ARBA00001966"/>
    </source>
</evidence>
<evidence type="ECO:0000256" key="3">
    <source>
        <dbReference type="ARBA" id="ARBA00004496"/>
    </source>
</evidence>
<dbReference type="Gene3D" id="1.20.5.1930">
    <property type="match status" value="1"/>
</dbReference>
<evidence type="ECO:0000256" key="10">
    <source>
        <dbReference type="ARBA" id="ARBA00022723"/>
    </source>
</evidence>
<dbReference type="SMART" id="SM00387">
    <property type="entry name" value="HATPase_c"/>
    <property type="match status" value="1"/>
</dbReference>
<evidence type="ECO:0000313" key="21">
    <source>
        <dbReference type="EMBL" id="PZG01507.1"/>
    </source>
</evidence>
<evidence type="ECO:0000259" key="20">
    <source>
        <dbReference type="PROSITE" id="PS50109"/>
    </source>
</evidence>
<keyword evidence="15" id="KW-0902">Two-component regulatory system</keyword>
<feature type="transmembrane region" description="Helical" evidence="19">
    <location>
        <begin position="69"/>
        <end position="86"/>
    </location>
</feature>
<keyword evidence="7" id="KW-0963">Cytoplasm</keyword>
<dbReference type="InterPro" id="IPR003594">
    <property type="entry name" value="HATPase_dom"/>
</dbReference>
<feature type="transmembrane region" description="Helical" evidence="19">
    <location>
        <begin position="7"/>
        <end position="26"/>
    </location>
</feature>
<keyword evidence="22" id="KW-1185">Reference proteome</keyword>
<evidence type="ECO:0000256" key="12">
    <source>
        <dbReference type="ARBA" id="ARBA00022777"/>
    </source>
</evidence>
<evidence type="ECO:0000313" key="22">
    <source>
        <dbReference type="Proteomes" id="UP000248749"/>
    </source>
</evidence>
<evidence type="ECO:0000256" key="5">
    <source>
        <dbReference type="ARBA" id="ARBA00017322"/>
    </source>
</evidence>
<keyword evidence="19" id="KW-0472">Membrane</keyword>
<dbReference type="GO" id="GO:0000155">
    <property type="term" value="F:phosphorelay sensor kinase activity"/>
    <property type="evidence" value="ECO:0007669"/>
    <property type="project" value="InterPro"/>
</dbReference>
<evidence type="ECO:0000256" key="4">
    <source>
        <dbReference type="ARBA" id="ARBA00012438"/>
    </source>
</evidence>
<dbReference type="PROSITE" id="PS50109">
    <property type="entry name" value="HIS_KIN"/>
    <property type="match status" value="1"/>
</dbReference>
<evidence type="ECO:0000256" key="9">
    <source>
        <dbReference type="ARBA" id="ARBA00022679"/>
    </source>
</evidence>
<evidence type="ECO:0000256" key="16">
    <source>
        <dbReference type="ARBA" id="ARBA00023014"/>
    </source>
</evidence>
<dbReference type="GO" id="GO:0046983">
    <property type="term" value="F:protein dimerization activity"/>
    <property type="evidence" value="ECO:0007669"/>
    <property type="project" value="InterPro"/>
</dbReference>
<dbReference type="Proteomes" id="UP000248749">
    <property type="component" value="Unassembled WGS sequence"/>
</dbReference>
<keyword evidence="14" id="KW-0408">Iron</keyword>
<comment type="subcellular location">
    <subcellularLocation>
        <location evidence="3">Cytoplasm</location>
    </subcellularLocation>
</comment>
<dbReference type="InterPro" id="IPR036890">
    <property type="entry name" value="HATPase_C_sf"/>
</dbReference>
<dbReference type="GO" id="GO:0016020">
    <property type="term" value="C:membrane"/>
    <property type="evidence" value="ECO:0007669"/>
    <property type="project" value="InterPro"/>
</dbReference>
<accession>A0A2W2DWD7</accession>
<dbReference type="Pfam" id="PF07730">
    <property type="entry name" value="HisKA_3"/>
    <property type="match status" value="1"/>
</dbReference>
<keyword evidence="11" id="KW-0547">Nucleotide-binding</keyword>
<dbReference type="GO" id="GO:0005737">
    <property type="term" value="C:cytoplasm"/>
    <property type="evidence" value="ECO:0007669"/>
    <property type="project" value="UniProtKB-SubCell"/>
</dbReference>
<evidence type="ECO:0000256" key="19">
    <source>
        <dbReference type="SAM" id="Phobius"/>
    </source>
</evidence>
<dbReference type="Gene3D" id="3.30.565.10">
    <property type="entry name" value="Histidine kinase-like ATPase, C-terminal domain"/>
    <property type="match status" value="1"/>
</dbReference>
<evidence type="ECO:0000256" key="8">
    <source>
        <dbReference type="ARBA" id="ARBA00022553"/>
    </source>
</evidence>
<reference evidence="21 22" key="1">
    <citation type="submission" date="2018-01" db="EMBL/GenBank/DDBJ databases">
        <title>Draft genome sequence of Salinispora sp. 13K206.</title>
        <authorList>
            <person name="Sahin N."/>
            <person name="Saygin H."/>
            <person name="Ay H."/>
        </authorList>
    </citation>
    <scope>NUCLEOTIDE SEQUENCE [LARGE SCALE GENOMIC DNA]</scope>
    <source>
        <strain evidence="21 22">13K206</strain>
    </source>
</reference>
<dbReference type="AlphaFoldDB" id="A0A2W2DWD7"/>
<evidence type="ECO:0000256" key="1">
    <source>
        <dbReference type="ARBA" id="ARBA00000085"/>
    </source>
</evidence>
<dbReference type="SUPFAM" id="SSF55874">
    <property type="entry name" value="ATPase domain of HSP90 chaperone/DNA topoisomerase II/histidine kinase"/>
    <property type="match status" value="1"/>
</dbReference>
<keyword evidence="19" id="KW-1133">Transmembrane helix</keyword>
<protein>
    <recommendedName>
        <fullName evidence="5">Oxygen sensor histidine kinase NreB</fullName>
        <ecNumber evidence="4">2.7.13.3</ecNumber>
    </recommendedName>
    <alternativeName>
        <fullName evidence="18">Nitrogen regulation protein B</fullName>
    </alternativeName>
</protein>
<gene>
    <name evidence="21" type="ORF">C1I99_06760</name>
</gene>
<evidence type="ECO:0000256" key="17">
    <source>
        <dbReference type="ARBA" id="ARBA00024827"/>
    </source>
</evidence>
<keyword evidence="8" id="KW-0597">Phosphoprotein</keyword>
<dbReference type="PRINTS" id="PR00344">
    <property type="entry name" value="BCTRLSENSOR"/>
</dbReference>
<dbReference type="EC" id="2.7.13.3" evidence="4"/>
<feature type="transmembrane region" description="Helical" evidence="19">
    <location>
        <begin position="144"/>
        <end position="163"/>
    </location>
</feature>
<evidence type="ECO:0000256" key="14">
    <source>
        <dbReference type="ARBA" id="ARBA00023004"/>
    </source>
</evidence>
<keyword evidence="12 21" id="KW-0418">Kinase</keyword>
<dbReference type="PANTHER" id="PTHR24421">
    <property type="entry name" value="NITRATE/NITRITE SENSOR PROTEIN NARX-RELATED"/>
    <property type="match status" value="1"/>
</dbReference>
<evidence type="ECO:0000256" key="18">
    <source>
        <dbReference type="ARBA" id="ARBA00030800"/>
    </source>
</evidence>
<keyword evidence="13" id="KW-0067">ATP-binding</keyword>
<evidence type="ECO:0000256" key="15">
    <source>
        <dbReference type="ARBA" id="ARBA00023012"/>
    </source>
</evidence>
<keyword evidence="9" id="KW-0808">Transferase</keyword>
<keyword evidence="16" id="KW-0411">Iron-sulfur</keyword>
<dbReference type="OrthoDB" id="227596at2"/>
<dbReference type="InterPro" id="IPR011712">
    <property type="entry name" value="Sig_transdc_His_kin_sub3_dim/P"/>
</dbReference>
<dbReference type="GO" id="GO:0051539">
    <property type="term" value="F:4 iron, 4 sulfur cluster binding"/>
    <property type="evidence" value="ECO:0007669"/>
    <property type="project" value="UniProtKB-KW"/>
</dbReference>
<dbReference type="RefSeq" id="WP_111133345.1">
    <property type="nucleotide sequence ID" value="NZ_POUB01000027.1"/>
</dbReference>
<keyword evidence="6" id="KW-0004">4Fe-4S</keyword>
<comment type="catalytic activity">
    <reaction evidence="1">
        <text>ATP + protein L-histidine = ADP + protein N-phospho-L-histidine.</text>
        <dbReference type="EC" id="2.7.13.3"/>
    </reaction>
</comment>
<comment type="caution">
    <text evidence="21">The sequence shown here is derived from an EMBL/GenBank/DDBJ whole genome shotgun (WGS) entry which is preliminary data.</text>
</comment>
<feature type="domain" description="Histidine kinase" evidence="20">
    <location>
        <begin position="294"/>
        <end position="384"/>
    </location>
</feature>
<evidence type="ECO:0000256" key="7">
    <source>
        <dbReference type="ARBA" id="ARBA00022490"/>
    </source>
</evidence>
<keyword evidence="10" id="KW-0479">Metal-binding</keyword>
<feature type="transmembrane region" description="Helical" evidence="19">
    <location>
        <begin position="114"/>
        <end position="132"/>
    </location>
</feature>
<dbReference type="GO" id="GO:0046872">
    <property type="term" value="F:metal ion binding"/>
    <property type="evidence" value="ECO:0007669"/>
    <property type="project" value="UniProtKB-KW"/>
</dbReference>
<proteinExistence type="predicted"/>
<dbReference type="GO" id="GO:0005524">
    <property type="term" value="F:ATP binding"/>
    <property type="evidence" value="ECO:0007669"/>
    <property type="project" value="UniProtKB-KW"/>
</dbReference>
<dbReference type="InterPro" id="IPR004358">
    <property type="entry name" value="Sig_transdc_His_kin-like_C"/>
</dbReference>
<organism evidence="21 22">
    <name type="scientific">Micromonospora deserti</name>
    <dbReference type="NCBI Taxonomy" id="2070366"/>
    <lineage>
        <taxon>Bacteria</taxon>
        <taxon>Bacillati</taxon>
        <taxon>Actinomycetota</taxon>
        <taxon>Actinomycetes</taxon>
        <taxon>Micromonosporales</taxon>
        <taxon>Micromonosporaceae</taxon>
        <taxon>Micromonospora</taxon>
    </lineage>
</organism>
<name>A0A2W2DWD7_9ACTN</name>
<dbReference type="Pfam" id="PF02518">
    <property type="entry name" value="HATPase_c"/>
    <property type="match status" value="1"/>
</dbReference>
<keyword evidence="19" id="KW-0812">Transmembrane</keyword>
<evidence type="ECO:0000256" key="6">
    <source>
        <dbReference type="ARBA" id="ARBA00022485"/>
    </source>
</evidence>
<evidence type="ECO:0000256" key="11">
    <source>
        <dbReference type="ARBA" id="ARBA00022741"/>
    </source>
</evidence>
<comment type="function">
    <text evidence="17">Member of the two-component regulatory system NreB/NreC involved in the control of dissimilatory nitrate/nitrite reduction in response to oxygen. NreB functions as a direct oxygen sensor histidine kinase which is autophosphorylated, in the absence of oxygen, probably at the conserved histidine residue, and transfers its phosphate group probably to a conserved aspartate residue of NreC. NreB/NreC activates the expression of the nitrate (narGHJI) and nitrite (nir) reductase operons, as well as the putative nitrate transporter gene narT.</text>
</comment>
<dbReference type="InterPro" id="IPR050482">
    <property type="entry name" value="Sensor_HK_TwoCompSys"/>
</dbReference>
<comment type="cofactor">
    <cofactor evidence="2">
        <name>[4Fe-4S] cluster</name>
        <dbReference type="ChEBI" id="CHEBI:49883"/>
    </cofactor>
</comment>
<dbReference type="InterPro" id="IPR005467">
    <property type="entry name" value="His_kinase_dom"/>
</dbReference>
<sequence>MDRPRRPVPWAVAVVYGAVLAGGGYWSLIGEAGERPAHLAGFVAVLALLFGVEAVHWRRYPVTMPPGPAAALLAARFALFVAAALLDGSGTSRALFVLVPFVAYFAFGRAVSVALAGICLALIAVAFTVSTPDWYRDAEYVSDLLMFSIGLVLAVCMAAVAIAERDARARLERTLDRVAELSAATERNRVARDIHDSLGHHLTAIAIQLEKASTFSDRDPALAAQALRDARASAKDALTEVRRSVHTLRDGTPPFSLPNALTDLARSADGGEPAVTVTVIGEPNSYEPASLAALYRAAQEGVTNARRHAQAATVTVSAAFDEAGARLTVADDGRGFPAAQAGSAAEGFGLLGMRERVQLLGGQISIDSLPGAGTVITVTIPRTTAASVVRRPA</sequence>
<dbReference type="EMBL" id="POUB01000027">
    <property type="protein sequence ID" value="PZG01507.1"/>
    <property type="molecule type" value="Genomic_DNA"/>
</dbReference>
<feature type="transmembrane region" description="Helical" evidence="19">
    <location>
        <begin position="38"/>
        <end position="57"/>
    </location>
</feature>